<organism evidence="6">
    <name type="scientific">Maize yellow mosaic virus</name>
    <dbReference type="NCBI Taxonomy" id="1856642"/>
    <lineage>
        <taxon>Viruses</taxon>
        <taxon>Riboviria</taxon>
        <taxon>Orthornavirae</taxon>
        <taxon>Pisuviricota</taxon>
        <taxon>Pisoniviricetes</taxon>
        <taxon>Sobelivirales</taxon>
        <taxon>Solemoviridae</taxon>
        <taxon>Polerovirus</taxon>
        <taxon>Polerovirus MAYMV</taxon>
    </lineage>
</organism>
<accession>A0A191T7S4</accession>
<dbReference type="Proteomes" id="UP000240635">
    <property type="component" value="Segment"/>
</dbReference>
<feature type="region of interest" description="Disordered" evidence="4">
    <location>
        <begin position="96"/>
        <end position="192"/>
    </location>
</feature>
<keyword evidence="2" id="KW-0916">Viral movement protein</keyword>
<protein>
    <submittedName>
        <fullName evidence="6">p4</fullName>
    </submittedName>
</protein>
<feature type="coiled-coil region" evidence="3">
    <location>
        <begin position="25"/>
        <end position="52"/>
    </location>
</feature>
<reference evidence="6 7" key="1">
    <citation type="journal article" date="2016" name="Viruses">
        <title>Characterization of a Novel Polerovirus Infecting Maize in China.</title>
        <authorList>
            <person name="Chen S."/>
            <person name="Jiang G."/>
            <person name="Wu J."/>
            <person name="Liu Y."/>
            <person name="Qian Y."/>
            <person name="Zhou X."/>
        </authorList>
    </citation>
    <scope>NUCLEOTIDE SEQUENCE</scope>
    <source>
        <strain evidence="5">Yunnan11</strain>
        <strain evidence="6">Yunnan4</strain>
    </source>
</reference>
<proteinExistence type="predicted"/>
<name>A0A191T7S4_9VIRU</name>
<keyword evidence="3" id="KW-0175">Coiled coil</keyword>
<dbReference type="EMBL" id="KU248489">
    <property type="protein sequence ID" value="ANI26423.1"/>
    <property type="molecule type" value="Genomic_RNA"/>
</dbReference>
<evidence type="ECO:0000256" key="2">
    <source>
        <dbReference type="ARBA" id="ARBA00023031"/>
    </source>
</evidence>
<evidence type="ECO:0000313" key="7">
    <source>
        <dbReference type="Proteomes" id="UP000240635"/>
    </source>
</evidence>
<sequence>MDAELGTADALAIITGPSQWLLSRQIRVEDALEDEDDQVETLQEDLESDEARGRLLYFQRTLSRAMPPEKSPSGRLYQSVQHSVAEFSRPTMSIRSQRSYWSSSPRPLPPPKVPSLMNLIHTTSSHPLPPPLTNSQSSKVVGGSLRPIKSEVEFGATHQKINAPSSTKVTESPQSRVPSGSRLRSMFKTRNR</sequence>
<evidence type="ECO:0000313" key="5">
    <source>
        <dbReference type="EMBL" id="ANI26423.1"/>
    </source>
</evidence>
<dbReference type="EMBL" id="KU291100">
    <property type="protein sequence ID" value="ANI26442.1"/>
    <property type="molecule type" value="Genomic_RNA"/>
</dbReference>
<evidence type="ECO:0000313" key="6">
    <source>
        <dbReference type="EMBL" id="ANI26442.1"/>
    </source>
</evidence>
<feature type="compositionally biased region" description="Polar residues" evidence="4">
    <location>
        <begin position="159"/>
        <end position="178"/>
    </location>
</feature>
<dbReference type="InterPro" id="IPR001964">
    <property type="entry name" value="Luteo_VPG"/>
</dbReference>
<dbReference type="GeneID" id="80519835"/>
<evidence type="ECO:0000256" key="1">
    <source>
        <dbReference type="ARBA" id="ARBA00022448"/>
    </source>
</evidence>
<dbReference type="PRINTS" id="PR00912">
    <property type="entry name" value="LVIRUSORF5"/>
</dbReference>
<dbReference type="RefSeq" id="YP_010782937.1">
    <property type="nucleotide sequence ID" value="NC_075108.1"/>
</dbReference>
<dbReference type="Pfam" id="PF01659">
    <property type="entry name" value="Luteo_Vpg"/>
    <property type="match status" value="1"/>
</dbReference>
<dbReference type="KEGG" id="vg:80519835"/>
<keyword evidence="7" id="KW-1185">Reference proteome</keyword>
<feature type="compositionally biased region" description="Low complexity" evidence="4">
    <location>
        <begin position="96"/>
        <end position="105"/>
    </location>
</feature>
<keyword evidence="1" id="KW-0813">Transport</keyword>
<evidence type="ECO:0000256" key="3">
    <source>
        <dbReference type="SAM" id="Coils"/>
    </source>
</evidence>
<evidence type="ECO:0000256" key="4">
    <source>
        <dbReference type="SAM" id="MobiDB-lite"/>
    </source>
</evidence>
<dbReference type="GO" id="GO:0046740">
    <property type="term" value="P:transport of virus in host, cell to cell"/>
    <property type="evidence" value="ECO:0007669"/>
    <property type="project" value="UniProtKB-KW"/>
</dbReference>